<keyword evidence="4" id="KW-1185">Reference proteome</keyword>
<feature type="region of interest" description="Disordered" evidence="1">
    <location>
        <begin position="992"/>
        <end position="1012"/>
    </location>
</feature>
<evidence type="ECO:0000313" key="4">
    <source>
        <dbReference type="Proteomes" id="UP001301728"/>
    </source>
</evidence>
<dbReference type="SMART" id="SM00912">
    <property type="entry name" value="Haemagg_act"/>
    <property type="match status" value="1"/>
</dbReference>
<dbReference type="InterPro" id="IPR012334">
    <property type="entry name" value="Pectin_lyas_fold"/>
</dbReference>
<dbReference type="InterPro" id="IPR008638">
    <property type="entry name" value="FhaB/CdiA-like_TPS"/>
</dbReference>
<dbReference type="Proteomes" id="UP001301728">
    <property type="component" value="Unassembled WGS sequence"/>
</dbReference>
<comment type="caution">
    <text evidence="3">The sequence shown here is derived from an EMBL/GenBank/DDBJ whole genome shotgun (WGS) entry which is preliminary data.</text>
</comment>
<sequence length="1012" mass="105235">MLNNLIQLSCIGFIGGSLLSILFTPFPADAQIVPDNTLPQNSIVTPQGNVTQIDGGTRNGNNLFHSFERFSVQTGETAFFNNAVEVQNIFSRVTGGSISEINGVLRANGISNLFLINPNGIIFGENASLDIGGSFFATSADSIIFANGSEFRATNPNTPPLLIINIPVGLGFRENPGQIVNRSFASVVEVDETGVEFKTPIGLQVPPEKTLALIGGEVNLEGGILTTTGGRIELGSVAGNSFVSLTTVPEGFTLNYDGVQNFQNISLSNRALIDTSGERGGGIQIQGRQVNLTGDSVIVSNTFGAEPGENVIVIASESLNMSGDATELATYSEGTGAAGNLILETGRLTIQNGAFVITVGRGQGQPGNLEVSATESVELVGTTTDELPSGLFAEVEAEATGEGRTLSIDTKQLIIRDGAQVSVVTSSTGQGADLIINASDSVELIETRTEGSSPTALVAQAFDEGTGGTITLNTERLIVRNGAQISASTFDSGQAGDLIIRASDSVVLQGSQITSENTFPSGLFTKVEPGATGDAGNLIIETGQLSVLDGAQISSTARNGGQGGNVTINAVNSVILSGTTSVPEPQQDQRSGIFVSAEPPARDNEGNLILDESGQPFITTADAGELIINTPELIVENGARISADNFGTGGGSNVNLNVNRLIIRDGGQIGAGSLVEENAINNERGSGGTLTVNASESVEITGTDTIGSNVENSRLFTLAEGTGNAGNISLFTPNLTVANDGEVNVSATGTGEAGSLNIEANSIRLNNASLRAETRLGNQGNLTINSPDIQLRRGSQITTNSLETGTGGNITINSNQLVAIENSDISANAQAGLGGQVIINADAVFGTQFRTQQTSASDITATSELGAEFSGTVELNSEIDPAQGLVELPQTVVDPAALIAQDACKKGQYSSFVNTGRGGLPPSPQESLRSEETLVPLIELPPDIESRRNHSPSQRNRISRNDSRKSDQVSSADILPARGWIRNQKGEVILVSYDPTRTGVQRQRQPTIQCQP</sequence>
<dbReference type="Pfam" id="PF05860">
    <property type="entry name" value="TPS"/>
    <property type="match status" value="1"/>
</dbReference>
<evidence type="ECO:0000313" key="3">
    <source>
        <dbReference type="EMBL" id="MEA5520032.1"/>
    </source>
</evidence>
<dbReference type="NCBIfam" id="TIGR01901">
    <property type="entry name" value="adhes_NPXG"/>
    <property type="match status" value="1"/>
</dbReference>
<proteinExistence type="predicted"/>
<gene>
    <name evidence="3" type="ORF">VB854_13875</name>
</gene>
<dbReference type="SUPFAM" id="SSF51126">
    <property type="entry name" value="Pectin lyase-like"/>
    <property type="match status" value="4"/>
</dbReference>
<dbReference type="InterPro" id="IPR011050">
    <property type="entry name" value="Pectin_lyase_fold/virulence"/>
</dbReference>
<feature type="domain" description="Filamentous haemagglutinin FhaB/tRNA nuclease CdiA-like TPS" evidence="2">
    <location>
        <begin position="35"/>
        <end position="146"/>
    </location>
</feature>
<evidence type="ECO:0000259" key="2">
    <source>
        <dbReference type="SMART" id="SM00912"/>
    </source>
</evidence>
<feature type="compositionally biased region" description="Polar residues" evidence="1">
    <location>
        <begin position="998"/>
        <end position="1012"/>
    </location>
</feature>
<dbReference type="EMBL" id="JAYGHT010000073">
    <property type="protein sequence ID" value="MEA5520032.1"/>
    <property type="molecule type" value="Genomic_DNA"/>
</dbReference>
<evidence type="ECO:0000256" key="1">
    <source>
        <dbReference type="SAM" id="MobiDB-lite"/>
    </source>
</evidence>
<dbReference type="RefSeq" id="WP_323222683.1">
    <property type="nucleotide sequence ID" value="NZ_JAYGHT010000073.1"/>
</dbReference>
<protein>
    <submittedName>
        <fullName evidence="3">S-layer family protein</fullName>
    </submittedName>
</protein>
<organism evidence="3 4">
    <name type="scientific">Limnoraphis robusta CCNP1315</name>
    <dbReference type="NCBI Taxonomy" id="3110306"/>
    <lineage>
        <taxon>Bacteria</taxon>
        <taxon>Bacillati</taxon>
        <taxon>Cyanobacteriota</taxon>
        <taxon>Cyanophyceae</taxon>
        <taxon>Oscillatoriophycideae</taxon>
        <taxon>Oscillatoriales</taxon>
        <taxon>Sirenicapillariaceae</taxon>
        <taxon>Limnoraphis</taxon>
    </lineage>
</organism>
<feature type="region of interest" description="Disordered" evidence="1">
    <location>
        <begin position="939"/>
        <end position="977"/>
    </location>
</feature>
<accession>A0ABU5TZ97</accession>
<dbReference type="Gene3D" id="2.160.20.10">
    <property type="entry name" value="Single-stranded right-handed beta-helix, Pectin lyase-like"/>
    <property type="match status" value="3"/>
</dbReference>
<reference evidence="3 4" key="1">
    <citation type="submission" date="2023-12" db="EMBL/GenBank/DDBJ databases">
        <title>Baltic Sea Cyanobacteria.</title>
        <authorList>
            <person name="Delbaje E."/>
            <person name="Fewer D.P."/>
            <person name="Shishido T.K."/>
        </authorList>
    </citation>
    <scope>NUCLEOTIDE SEQUENCE [LARGE SCALE GENOMIC DNA]</scope>
    <source>
        <strain evidence="3 4">CCNP 1315</strain>
    </source>
</reference>
<name>A0ABU5TZ97_9CYAN</name>